<protein>
    <submittedName>
        <fullName evidence="1">Uncharacterized protein</fullName>
    </submittedName>
</protein>
<sequence length="129" mass="14842">MWKNGVDDTIQNYSKFHIDSLVQYENNKNVHFTSFYGNASPSLRSSLWDMLRRIGGKARSQMNKFKDLVDELALLDINPIKDFNAILNDAETEGRCRKARSQMNKFKDLMDELALLDINPIKDGLLGLM</sequence>
<accession>A0A2P5Y7G3</accession>
<name>A0A2P5Y7G3_GOSBA</name>
<dbReference type="OrthoDB" id="996232at2759"/>
<dbReference type="AlphaFoldDB" id="A0A2P5Y7G3"/>
<organism evidence="1 2">
    <name type="scientific">Gossypium barbadense</name>
    <name type="common">Sea Island cotton</name>
    <name type="synonym">Hibiscus barbadensis</name>
    <dbReference type="NCBI Taxonomy" id="3634"/>
    <lineage>
        <taxon>Eukaryota</taxon>
        <taxon>Viridiplantae</taxon>
        <taxon>Streptophyta</taxon>
        <taxon>Embryophyta</taxon>
        <taxon>Tracheophyta</taxon>
        <taxon>Spermatophyta</taxon>
        <taxon>Magnoliopsida</taxon>
        <taxon>eudicotyledons</taxon>
        <taxon>Gunneridae</taxon>
        <taxon>Pentapetalae</taxon>
        <taxon>rosids</taxon>
        <taxon>malvids</taxon>
        <taxon>Malvales</taxon>
        <taxon>Malvaceae</taxon>
        <taxon>Malvoideae</taxon>
        <taxon>Gossypium</taxon>
    </lineage>
</organism>
<reference evidence="1 2" key="1">
    <citation type="submission" date="2015-01" db="EMBL/GenBank/DDBJ databases">
        <title>Genome of allotetraploid Gossypium barbadense reveals genomic plasticity and fiber elongation in cotton evolution.</title>
        <authorList>
            <person name="Chen X."/>
            <person name="Liu X."/>
            <person name="Zhao B."/>
            <person name="Zheng H."/>
            <person name="Hu Y."/>
            <person name="Lu G."/>
            <person name="Yang C."/>
            <person name="Chen J."/>
            <person name="Shan C."/>
            <person name="Zhang L."/>
            <person name="Zhou Y."/>
            <person name="Wang L."/>
            <person name="Guo W."/>
            <person name="Bai Y."/>
            <person name="Ruan J."/>
            <person name="Shangguan X."/>
            <person name="Mao Y."/>
            <person name="Jiang J."/>
            <person name="Zhu Y."/>
            <person name="Lei J."/>
            <person name="Kang H."/>
            <person name="Chen S."/>
            <person name="He X."/>
            <person name="Wang R."/>
            <person name="Wang Y."/>
            <person name="Chen J."/>
            <person name="Wang L."/>
            <person name="Yu S."/>
            <person name="Wang B."/>
            <person name="Wei J."/>
            <person name="Song S."/>
            <person name="Lu X."/>
            <person name="Gao Z."/>
            <person name="Gu W."/>
            <person name="Deng X."/>
            <person name="Ma D."/>
            <person name="Wang S."/>
            <person name="Liang W."/>
            <person name="Fang L."/>
            <person name="Cai C."/>
            <person name="Zhu X."/>
            <person name="Zhou B."/>
            <person name="Zhang Y."/>
            <person name="Chen Z."/>
            <person name="Xu S."/>
            <person name="Zhu R."/>
            <person name="Wang S."/>
            <person name="Zhang T."/>
            <person name="Zhao G."/>
        </authorList>
    </citation>
    <scope>NUCLEOTIDE SEQUENCE [LARGE SCALE GENOMIC DNA]</scope>
    <source>
        <strain evidence="2">cv. Xinhai21</strain>
        <tissue evidence="1">Leaf</tissue>
    </source>
</reference>
<gene>
    <name evidence="1" type="ORF">GOBAR_AA09092</name>
</gene>
<evidence type="ECO:0000313" key="2">
    <source>
        <dbReference type="Proteomes" id="UP000239757"/>
    </source>
</evidence>
<dbReference type="Proteomes" id="UP000239757">
    <property type="component" value="Unassembled WGS sequence"/>
</dbReference>
<proteinExistence type="predicted"/>
<dbReference type="EMBL" id="KZ663572">
    <property type="protein sequence ID" value="PPS11543.1"/>
    <property type="molecule type" value="Genomic_DNA"/>
</dbReference>
<evidence type="ECO:0000313" key="1">
    <source>
        <dbReference type="EMBL" id="PPS11543.1"/>
    </source>
</evidence>